<organism evidence="3 4">
    <name type="scientific">Pseudoalteromonas viridis</name>
    <dbReference type="NCBI Taxonomy" id="339617"/>
    <lineage>
        <taxon>Bacteria</taxon>
        <taxon>Pseudomonadati</taxon>
        <taxon>Pseudomonadota</taxon>
        <taxon>Gammaproteobacteria</taxon>
        <taxon>Alteromonadales</taxon>
        <taxon>Pseudoalteromonadaceae</taxon>
        <taxon>Pseudoalteromonas</taxon>
    </lineage>
</organism>
<accession>A0ABX7V851</accession>
<reference evidence="3 4" key="1">
    <citation type="submission" date="2021-03" db="EMBL/GenBank/DDBJ databases">
        <title>Complete Genome of Pseudoalteromonas viridis Strain BBR56, a new biocontrol bacterial candidate.</title>
        <authorList>
            <person name="Handayani D.P."/>
            <person name="Isnansetyo A."/>
            <person name="Istiqomah I."/>
            <person name="Jumina J."/>
        </authorList>
    </citation>
    <scope>NUCLEOTIDE SEQUENCE [LARGE SCALE GENOMIC DNA]</scope>
    <source>
        <strain evidence="3 4">BBR56</strain>
    </source>
</reference>
<dbReference type="InterPro" id="IPR001466">
    <property type="entry name" value="Beta-lactam-related"/>
</dbReference>
<dbReference type="SUPFAM" id="SSF56601">
    <property type="entry name" value="beta-lactamase/transpeptidase-like"/>
    <property type="match status" value="1"/>
</dbReference>
<protein>
    <submittedName>
        <fullName evidence="3">Serine hydrolase</fullName>
    </submittedName>
</protein>
<keyword evidence="3" id="KW-0378">Hydrolase</keyword>
<dbReference type="GO" id="GO:0016787">
    <property type="term" value="F:hydrolase activity"/>
    <property type="evidence" value="ECO:0007669"/>
    <property type="project" value="UniProtKB-KW"/>
</dbReference>
<gene>
    <name evidence="3" type="ORF">J5X90_08750</name>
</gene>
<dbReference type="EMBL" id="CP072425">
    <property type="protein sequence ID" value="QTL37093.1"/>
    <property type="molecule type" value="Genomic_DNA"/>
</dbReference>
<keyword evidence="4" id="KW-1185">Reference proteome</keyword>
<evidence type="ECO:0000313" key="4">
    <source>
        <dbReference type="Proteomes" id="UP000665025"/>
    </source>
</evidence>
<dbReference type="Proteomes" id="UP000665025">
    <property type="component" value="Chromosome 1"/>
</dbReference>
<keyword evidence="1" id="KW-0732">Signal</keyword>
<feature type="domain" description="Beta-lactamase-related" evidence="2">
    <location>
        <begin position="107"/>
        <end position="395"/>
    </location>
</feature>
<dbReference type="PANTHER" id="PTHR43283">
    <property type="entry name" value="BETA-LACTAMASE-RELATED"/>
    <property type="match status" value="1"/>
</dbReference>
<evidence type="ECO:0000313" key="3">
    <source>
        <dbReference type="EMBL" id="QTL37093.1"/>
    </source>
</evidence>
<evidence type="ECO:0000256" key="1">
    <source>
        <dbReference type="SAM" id="SignalP"/>
    </source>
</evidence>
<feature type="signal peptide" evidence="1">
    <location>
        <begin position="1"/>
        <end position="20"/>
    </location>
</feature>
<name>A0ABX7V851_9GAMM</name>
<dbReference type="InterPro" id="IPR050789">
    <property type="entry name" value="Diverse_Enzym_Activities"/>
</dbReference>
<sequence>MAKLTTVLLMAALGNITCIAAGKTNGSHQGAPVASVKEANIKHWWQPETGERFWDIAILDHAFIDAGPSDRQDGIPTGKLSLNRSGIKQVVDFAKEIANGEHGEYDSLLIAHKGKLVFESYFRRGRIDLPHPQSSVTKVYTALALARVIELGYLTMADLGKPLISFLKEIVPTRLAKGVDKITLHQALTMTTGISQTHSQWEAMQAYPKLITGQKEVQVLLEQSESVSAQTQVFNYGIGPQFVMQVVEAVTPMPVHEFIEKELFAKLGIVQYDWKTAANGLPESVWKSSLTARDMIKIGMLVMNEGKWNNQQLVSQAFINKATSRLLDTAEEEIFGGGKDVSQQGYGYYWWHSVLQHGDKRYTSVSAQGGGGIYIMLIKELDLIMVVTAHASENATQQLVAERVLPAFIN</sequence>
<feature type="chain" id="PRO_5045855795" evidence="1">
    <location>
        <begin position="21"/>
        <end position="410"/>
    </location>
</feature>
<dbReference type="Gene3D" id="3.40.710.10">
    <property type="entry name" value="DD-peptidase/beta-lactamase superfamily"/>
    <property type="match status" value="1"/>
</dbReference>
<dbReference type="PANTHER" id="PTHR43283:SF7">
    <property type="entry name" value="BETA-LACTAMASE-RELATED DOMAIN-CONTAINING PROTEIN"/>
    <property type="match status" value="1"/>
</dbReference>
<proteinExistence type="predicted"/>
<evidence type="ECO:0000259" key="2">
    <source>
        <dbReference type="Pfam" id="PF00144"/>
    </source>
</evidence>
<dbReference type="RefSeq" id="WP_209053401.1">
    <property type="nucleotide sequence ID" value="NZ_CP072425.1"/>
</dbReference>
<dbReference type="Pfam" id="PF00144">
    <property type="entry name" value="Beta-lactamase"/>
    <property type="match status" value="1"/>
</dbReference>
<dbReference type="InterPro" id="IPR012338">
    <property type="entry name" value="Beta-lactam/transpept-like"/>
</dbReference>